<evidence type="ECO:0000256" key="1">
    <source>
        <dbReference type="SAM" id="SignalP"/>
    </source>
</evidence>
<dbReference type="PROSITE" id="PS51257">
    <property type="entry name" value="PROKAR_LIPOPROTEIN"/>
    <property type="match status" value="1"/>
</dbReference>
<reference evidence="2" key="1">
    <citation type="submission" date="2017-08" db="EMBL/GenBank/DDBJ databases">
        <authorList>
            <person name="Alvarez-Ponce D."/>
            <person name="Weitzman C.L."/>
            <person name="Tillett R.L."/>
            <person name="Sandmeier F.C."/>
            <person name="Tracy C.R."/>
        </authorList>
    </citation>
    <scope>NUCLEOTIDE SEQUENCE [LARGE SCALE GENOMIC DNA]</scope>
    <source>
        <strain evidence="2">PS6</strain>
    </source>
</reference>
<keyword evidence="3" id="KW-1185">Reference proteome</keyword>
<evidence type="ECO:0000313" key="2">
    <source>
        <dbReference type="EMBL" id="PAF55370.1"/>
    </source>
</evidence>
<dbReference type="RefSeq" id="WP_084232854.1">
    <property type="nucleotide sequence ID" value="NZ_FWXE01000026.1"/>
</dbReference>
<comment type="caution">
    <text evidence="2">The sequence shown here is derived from an EMBL/GenBank/DDBJ whole genome shotgun (WGS) entry which is preliminary data.</text>
</comment>
<feature type="chain" id="PRO_5046876705" description="Lipoprotein" evidence="1">
    <location>
        <begin position="26"/>
        <end position="386"/>
    </location>
</feature>
<dbReference type="EMBL" id="NQMN01000001">
    <property type="protein sequence ID" value="PAF55370.1"/>
    <property type="molecule type" value="Genomic_DNA"/>
</dbReference>
<gene>
    <name evidence="2" type="ORF">CJF60_01620</name>
</gene>
<proteinExistence type="predicted"/>
<name>A0ABX4H664_9BACT</name>
<evidence type="ECO:0000313" key="3">
    <source>
        <dbReference type="Proteomes" id="UP000217033"/>
    </source>
</evidence>
<protein>
    <recommendedName>
        <fullName evidence="4">Lipoprotein</fullName>
    </recommendedName>
</protein>
<evidence type="ECO:0008006" key="4">
    <source>
        <dbReference type="Google" id="ProtNLM"/>
    </source>
</evidence>
<feature type="signal peptide" evidence="1">
    <location>
        <begin position="1"/>
        <end position="25"/>
    </location>
</feature>
<sequence>MLKIKRLFKFSLLAIASASVLTTVACSIFNNDPIFKDKPQDPKVEIGEGGEKKVKVAVENDETIYYELPEIKYTQTEFTPLPLIDYIMGIENLTNLDSDNKPIKDDFIALDQMKSKYEEIRKLVAQPGGIVRGSVAGEYHKKLNDLYSNTRLFSNDKGSNMEADYELQPFFENFMNLEERILIDSRKPESYNRWSESLKDQQFFARHENFIAAGLFAATTYSIAMGHKLIDFYRSFIEYRLWMLGLSGGDFETHFKSEEAKKHLIAVLSSLSEYLNVLKSQWLYSEKELFINKFWEKTYTKIVNLVSNELSPLMQYAETDLKVDSTRYTNTLKDLTSDKKALIQRAQNLLNNIAPIKNSTSYTADEITNFISNFQTKFTKRFRWNF</sequence>
<keyword evidence="1" id="KW-0732">Signal</keyword>
<dbReference type="Proteomes" id="UP000217033">
    <property type="component" value="Unassembled WGS sequence"/>
</dbReference>
<organism evidence="2 3">
    <name type="scientific">Mycoplasmopsis agassizii</name>
    <dbReference type="NCBI Taxonomy" id="33922"/>
    <lineage>
        <taxon>Bacteria</taxon>
        <taxon>Bacillati</taxon>
        <taxon>Mycoplasmatota</taxon>
        <taxon>Mycoplasmoidales</taxon>
        <taxon>Metamycoplasmataceae</taxon>
        <taxon>Mycoplasmopsis</taxon>
    </lineage>
</organism>
<accession>A0ABX4H664</accession>